<dbReference type="EMBL" id="JAZDRO010000002">
    <property type="protein sequence ID" value="MEE2566135.1"/>
    <property type="molecule type" value="Genomic_DNA"/>
</dbReference>
<accession>A0ABU7LX85</accession>
<dbReference type="PANTHER" id="PTHR43265">
    <property type="entry name" value="ESTERASE ESTD"/>
    <property type="match status" value="1"/>
</dbReference>
<proteinExistence type="predicted"/>
<evidence type="ECO:0000313" key="3">
    <source>
        <dbReference type="Proteomes" id="UP001310692"/>
    </source>
</evidence>
<gene>
    <name evidence="2" type="ORF">V0U35_05530</name>
</gene>
<dbReference type="InterPro" id="IPR053145">
    <property type="entry name" value="AB_hydrolase_Est10"/>
</dbReference>
<dbReference type="GO" id="GO:0016787">
    <property type="term" value="F:hydrolase activity"/>
    <property type="evidence" value="ECO:0007669"/>
    <property type="project" value="UniProtKB-KW"/>
</dbReference>
<sequence length="367" mass="39964">MISLLLALAVVQAEPSEYYVPETACYASTPLEWAHEDGGQQIGLAGEILRPAGAGPRPTVLMITGSGDHVRQQMISGSAMFSMIADALVRAGFNAVLADPRGFGESTVDGEALDGPQWLQIPSSIRYRDNRHIIDDLLARDAVSDLIVLGHSEGAMITARLAADDDRIAAVVLLGDSTLPGSDVFARQRADFMVREGVDPAIAARTRPALRAFADFVASDARADDTEFARVSEAMMTAQSGLDEPFYDADLLDFYRNGSAWYREYFGYDPSADLSRLTTPVLAVWGGHDDATPPARHVPALTAALSRAGNSDHEIHILPNQDHFFLEFEGERVDRHPYGRVRIAPELTRVLVDSLTRRFGETGYCSD</sequence>
<evidence type="ECO:0000259" key="1">
    <source>
        <dbReference type="Pfam" id="PF00561"/>
    </source>
</evidence>
<dbReference type="Proteomes" id="UP001310692">
    <property type="component" value="Unassembled WGS sequence"/>
</dbReference>
<dbReference type="RefSeq" id="WP_330195676.1">
    <property type="nucleotide sequence ID" value="NZ_JAZDRO010000002.1"/>
</dbReference>
<keyword evidence="3" id="KW-1185">Reference proteome</keyword>
<evidence type="ECO:0000313" key="2">
    <source>
        <dbReference type="EMBL" id="MEE2566135.1"/>
    </source>
</evidence>
<comment type="caution">
    <text evidence="2">The sequence shown here is derived from an EMBL/GenBank/DDBJ whole genome shotgun (WGS) entry which is preliminary data.</text>
</comment>
<dbReference type="Pfam" id="PF00561">
    <property type="entry name" value="Abhydrolase_1"/>
    <property type="match status" value="1"/>
</dbReference>
<dbReference type="InterPro" id="IPR029058">
    <property type="entry name" value="AB_hydrolase_fold"/>
</dbReference>
<dbReference type="Gene3D" id="3.40.50.1820">
    <property type="entry name" value="alpha/beta hydrolase"/>
    <property type="match status" value="1"/>
</dbReference>
<dbReference type="InterPro" id="IPR000073">
    <property type="entry name" value="AB_hydrolase_1"/>
</dbReference>
<dbReference type="PANTHER" id="PTHR43265:SF1">
    <property type="entry name" value="ESTERASE ESTD"/>
    <property type="match status" value="1"/>
</dbReference>
<keyword evidence="2" id="KW-0378">Hydrolase</keyword>
<dbReference type="SUPFAM" id="SSF53474">
    <property type="entry name" value="alpha/beta-Hydrolases"/>
    <property type="match status" value="1"/>
</dbReference>
<name>A0ABU7LX85_9PROT</name>
<reference evidence="2 3" key="1">
    <citation type="submission" date="2024-01" db="EMBL/GenBank/DDBJ databases">
        <title>Hyphobacterium bacterium isolated from marine sediment.</title>
        <authorList>
            <person name="Zhao S."/>
        </authorList>
    </citation>
    <scope>NUCLEOTIDE SEQUENCE [LARGE SCALE GENOMIC DNA]</scope>
    <source>
        <strain evidence="2 3">Y60-23</strain>
    </source>
</reference>
<feature type="domain" description="AB hydrolase-1" evidence="1">
    <location>
        <begin position="58"/>
        <end position="326"/>
    </location>
</feature>
<protein>
    <submittedName>
        <fullName evidence="2">Alpha/beta hydrolase</fullName>
    </submittedName>
</protein>
<organism evidence="2 3">
    <name type="scientific">Hyphobacterium marinum</name>
    <dbReference type="NCBI Taxonomy" id="3116574"/>
    <lineage>
        <taxon>Bacteria</taxon>
        <taxon>Pseudomonadati</taxon>
        <taxon>Pseudomonadota</taxon>
        <taxon>Alphaproteobacteria</taxon>
        <taxon>Maricaulales</taxon>
        <taxon>Maricaulaceae</taxon>
        <taxon>Hyphobacterium</taxon>
    </lineage>
</organism>